<evidence type="ECO:0000313" key="2">
    <source>
        <dbReference type="Proteomes" id="UP001497700"/>
    </source>
</evidence>
<gene>
    <name evidence="1" type="ORF">F4820DRAFT_453377</name>
</gene>
<name>A0ACB9YKP2_9PEZI</name>
<proteinExistence type="predicted"/>
<keyword evidence="2" id="KW-1185">Reference proteome</keyword>
<dbReference type="Proteomes" id="UP001497700">
    <property type="component" value="Unassembled WGS sequence"/>
</dbReference>
<protein>
    <submittedName>
        <fullName evidence="1">Uncharacterized protein</fullName>
    </submittedName>
</protein>
<comment type="caution">
    <text evidence="1">The sequence shown here is derived from an EMBL/GenBank/DDBJ whole genome shotgun (WGS) entry which is preliminary data.</text>
</comment>
<dbReference type="EMBL" id="MU393605">
    <property type="protein sequence ID" value="KAI4859971.1"/>
    <property type="molecule type" value="Genomic_DNA"/>
</dbReference>
<evidence type="ECO:0000313" key="1">
    <source>
        <dbReference type="EMBL" id="KAI4859971.1"/>
    </source>
</evidence>
<accession>A0ACB9YKP2</accession>
<organism evidence="1 2">
    <name type="scientific">Hypoxylon rubiginosum</name>
    <dbReference type="NCBI Taxonomy" id="110542"/>
    <lineage>
        <taxon>Eukaryota</taxon>
        <taxon>Fungi</taxon>
        <taxon>Dikarya</taxon>
        <taxon>Ascomycota</taxon>
        <taxon>Pezizomycotina</taxon>
        <taxon>Sordariomycetes</taxon>
        <taxon>Xylariomycetidae</taxon>
        <taxon>Xylariales</taxon>
        <taxon>Hypoxylaceae</taxon>
        <taxon>Hypoxylon</taxon>
    </lineage>
</organism>
<sequence>MSDKKIRKPIPRKPVPPSENTLFIERLFEKMEQKSVLEPEGLPDWKYVQSENRSSKKRAATHDSRPDSRPDTGDSQQSSLRRSNAVRRKRAATSADIEEPPRPAKKARNYKSARDTEDTKDATEDVPMPKWIEDGPMGKARAPWATPKDFIPRRVTEQDLTSLSPLDRLVQDPQSAFRRRAATDADPLRESWFPGDDGVFPPAPRPTLKSVPSSRPILMTRSTHAVRPPHSAMPGYSRPAGDRSYTAPSSPMQHRRPVPRQDYARRPVNTPAQRNPAARRPTEPVPMSRKLDEFLAASRARAMANSRYQKRENLDDY</sequence>
<reference evidence="1 2" key="1">
    <citation type="journal article" date="2022" name="New Phytol.">
        <title>Ecological generalism drives hyperdiversity of secondary metabolite gene clusters in xylarialean endophytes.</title>
        <authorList>
            <person name="Franco M.E.E."/>
            <person name="Wisecaver J.H."/>
            <person name="Arnold A.E."/>
            <person name="Ju Y.M."/>
            <person name="Slot J.C."/>
            <person name="Ahrendt S."/>
            <person name="Moore L.P."/>
            <person name="Eastman K.E."/>
            <person name="Scott K."/>
            <person name="Konkel Z."/>
            <person name="Mondo S.J."/>
            <person name="Kuo A."/>
            <person name="Hayes R.D."/>
            <person name="Haridas S."/>
            <person name="Andreopoulos B."/>
            <person name="Riley R."/>
            <person name="LaButti K."/>
            <person name="Pangilinan J."/>
            <person name="Lipzen A."/>
            <person name="Amirebrahimi M."/>
            <person name="Yan J."/>
            <person name="Adam C."/>
            <person name="Keymanesh K."/>
            <person name="Ng V."/>
            <person name="Louie K."/>
            <person name="Northen T."/>
            <person name="Drula E."/>
            <person name="Henrissat B."/>
            <person name="Hsieh H.M."/>
            <person name="Youens-Clark K."/>
            <person name="Lutzoni F."/>
            <person name="Miadlikowska J."/>
            <person name="Eastwood D.C."/>
            <person name="Hamelin R.C."/>
            <person name="Grigoriev I.V."/>
            <person name="U'Ren J.M."/>
        </authorList>
    </citation>
    <scope>NUCLEOTIDE SEQUENCE [LARGE SCALE GENOMIC DNA]</scope>
    <source>
        <strain evidence="1 2">CBS 119005</strain>
    </source>
</reference>